<evidence type="ECO:0008006" key="4">
    <source>
        <dbReference type="Google" id="ProtNLM"/>
    </source>
</evidence>
<name>A0ABU1W6I1_9GAMM</name>
<keyword evidence="3" id="KW-1185">Reference proteome</keyword>
<dbReference type="EMBL" id="JAVDVY010000001">
    <property type="protein sequence ID" value="MDR7133197.1"/>
    <property type="molecule type" value="Genomic_DNA"/>
</dbReference>
<accession>A0ABU1W6I1</accession>
<organism evidence="2 3">
    <name type="scientific">Lysobacter niastensis</name>
    <dbReference type="NCBI Taxonomy" id="380629"/>
    <lineage>
        <taxon>Bacteria</taxon>
        <taxon>Pseudomonadati</taxon>
        <taxon>Pseudomonadota</taxon>
        <taxon>Gammaproteobacteria</taxon>
        <taxon>Lysobacterales</taxon>
        <taxon>Lysobacteraceae</taxon>
        <taxon>Lysobacter</taxon>
    </lineage>
</organism>
<dbReference type="RefSeq" id="WP_310057551.1">
    <property type="nucleotide sequence ID" value="NZ_JAVDVY010000001.1"/>
</dbReference>
<sequence>MNEIDAACVPLRRNLGVAFVTLLAGSGTLVCCVLPAVMVALGAGAALAGLVTAVPQLIWLSEHKVGVFGAAFAMLALSGAQLWHARRLPCPADAALALTCSRLRKASVSLWVLALLCTGLGAAFAFLLPLLA</sequence>
<evidence type="ECO:0000256" key="1">
    <source>
        <dbReference type="SAM" id="Phobius"/>
    </source>
</evidence>
<feature type="transmembrane region" description="Helical" evidence="1">
    <location>
        <begin position="20"/>
        <end position="53"/>
    </location>
</feature>
<feature type="transmembrane region" description="Helical" evidence="1">
    <location>
        <begin position="65"/>
        <end position="83"/>
    </location>
</feature>
<dbReference type="Proteomes" id="UP001251524">
    <property type="component" value="Unassembled WGS sequence"/>
</dbReference>
<feature type="transmembrane region" description="Helical" evidence="1">
    <location>
        <begin position="108"/>
        <end position="131"/>
    </location>
</feature>
<evidence type="ECO:0000313" key="2">
    <source>
        <dbReference type="EMBL" id="MDR7133197.1"/>
    </source>
</evidence>
<proteinExistence type="predicted"/>
<gene>
    <name evidence="2" type="ORF">J2X06_000381</name>
</gene>
<keyword evidence="1" id="KW-0812">Transmembrane</keyword>
<keyword evidence="1" id="KW-1133">Transmembrane helix</keyword>
<evidence type="ECO:0000313" key="3">
    <source>
        <dbReference type="Proteomes" id="UP001251524"/>
    </source>
</evidence>
<reference evidence="2 3" key="1">
    <citation type="submission" date="2023-07" db="EMBL/GenBank/DDBJ databases">
        <title>Sorghum-associated microbial communities from plants grown in Nebraska, USA.</title>
        <authorList>
            <person name="Schachtman D."/>
        </authorList>
    </citation>
    <scope>NUCLEOTIDE SEQUENCE [LARGE SCALE GENOMIC DNA]</scope>
    <source>
        <strain evidence="2 3">BE198</strain>
    </source>
</reference>
<keyword evidence="1" id="KW-0472">Membrane</keyword>
<protein>
    <recommendedName>
        <fullName evidence="4">Mercuric transport protein MerT</fullName>
    </recommendedName>
</protein>
<comment type="caution">
    <text evidence="2">The sequence shown here is derived from an EMBL/GenBank/DDBJ whole genome shotgun (WGS) entry which is preliminary data.</text>
</comment>